<dbReference type="RefSeq" id="XP_033389286.1">
    <property type="nucleotide sequence ID" value="XM_033533455.1"/>
</dbReference>
<reference evidence="2" key="1">
    <citation type="journal article" date="2020" name="Stud. Mycol.">
        <title>101 Dothideomycetes genomes: a test case for predicting lifestyles and emergence of pathogens.</title>
        <authorList>
            <person name="Haridas S."/>
            <person name="Albert R."/>
            <person name="Binder M."/>
            <person name="Bloem J."/>
            <person name="Labutti K."/>
            <person name="Salamov A."/>
            <person name="Andreopoulos B."/>
            <person name="Baker S."/>
            <person name="Barry K."/>
            <person name="Bills G."/>
            <person name="Bluhm B."/>
            <person name="Cannon C."/>
            <person name="Castanera R."/>
            <person name="Culley D."/>
            <person name="Daum C."/>
            <person name="Ezra D."/>
            <person name="Gonzalez J."/>
            <person name="Henrissat B."/>
            <person name="Kuo A."/>
            <person name="Liang C."/>
            <person name="Lipzen A."/>
            <person name="Lutzoni F."/>
            <person name="Magnuson J."/>
            <person name="Mondo S."/>
            <person name="Nolan M."/>
            <person name="Ohm R."/>
            <person name="Pangilinan J."/>
            <person name="Park H.-J."/>
            <person name="Ramirez L."/>
            <person name="Alfaro M."/>
            <person name="Sun H."/>
            <person name="Tritt A."/>
            <person name="Yoshinaga Y."/>
            <person name="Zwiers L.-H."/>
            <person name="Turgeon B."/>
            <person name="Goodwin S."/>
            <person name="Spatafora J."/>
            <person name="Crous P."/>
            <person name="Grigoriev I."/>
        </authorList>
    </citation>
    <scope>NUCLEOTIDE SEQUENCE</scope>
    <source>
        <strain evidence="2">CBS 175.79</strain>
    </source>
</reference>
<organism evidence="2 3">
    <name type="scientific">Aaosphaeria arxii CBS 175.79</name>
    <dbReference type="NCBI Taxonomy" id="1450172"/>
    <lineage>
        <taxon>Eukaryota</taxon>
        <taxon>Fungi</taxon>
        <taxon>Dikarya</taxon>
        <taxon>Ascomycota</taxon>
        <taxon>Pezizomycotina</taxon>
        <taxon>Dothideomycetes</taxon>
        <taxon>Pleosporomycetidae</taxon>
        <taxon>Pleosporales</taxon>
        <taxon>Pleosporales incertae sedis</taxon>
        <taxon>Aaosphaeria</taxon>
    </lineage>
</organism>
<proteinExistence type="predicted"/>
<dbReference type="EMBL" id="ML978066">
    <property type="protein sequence ID" value="KAF2020947.1"/>
    <property type="molecule type" value="Genomic_DNA"/>
</dbReference>
<evidence type="ECO:0000313" key="2">
    <source>
        <dbReference type="EMBL" id="KAF2020947.1"/>
    </source>
</evidence>
<sequence>MKETSLEETTSIARKDTPTNGNEPSTARQNDAKRAGPPTSEPAFLTGSAPQPPPPALMPDAVRLVTRNATPLDCSNVEQSPLSIYRAAAGLTPTPAGPNYTELQSILRDLIVLARQCFNRHECSITLHMRSLRLHGRTKRFFDRWVGHDFLGDGMYGYCLETQQLFNIIEIVARNDPSFHFGPIAWPQPNIGSDDYCALKSAVCMEIDSLIFKRSDLNLAELAI</sequence>
<evidence type="ECO:0000256" key="1">
    <source>
        <dbReference type="SAM" id="MobiDB-lite"/>
    </source>
</evidence>
<protein>
    <submittedName>
        <fullName evidence="2">Uncharacterized protein</fullName>
    </submittedName>
</protein>
<dbReference type="Proteomes" id="UP000799778">
    <property type="component" value="Unassembled WGS sequence"/>
</dbReference>
<evidence type="ECO:0000313" key="3">
    <source>
        <dbReference type="Proteomes" id="UP000799778"/>
    </source>
</evidence>
<dbReference type="GeneID" id="54290852"/>
<keyword evidence="3" id="KW-1185">Reference proteome</keyword>
<accession>A0A6A5Y7G9</accession>
<feature type="compositionally biased region" description="Polar residues" evidence="1">
    <location>
        <begin position="7"/>
        <end position="29"/>
    </location>
</feature>
<name>A0A6A5Y7G9_9PLEO</name>
<gene>
    <name evidence="2" type="ORF">BU24DRAFT_487461</name>
</gene>
<dbReference type="AlphaFoldDB" id="A0A6A5Y7G9"/>
<feature type="region of interest" description="Disordered" evidence="1">
    <location>
        <begin position="1"/>
        <end position="58"/>
    </location>
</feature>